<dbReference type="EMBL" id="BHVU01000453">
    <property type="protein sequence ID" value="GCA95735.1"/>
    <property type="molecule type" value="Genomic_DNA"/>
</dbReference>
<evidence type="ECO:0000313" key="2">
    <source>
        <dbReference type="Proteomes" id="UP000321223"/>
    </source>
</evidence>
<organism evidence="1 2">
    <name type="scientific">Microcystis aeruginosa 11-30S32</name>
    <dbReference type="NCBI Taxonomy" id="2358142"/>
    <lineage>
        <taxon>Bacteria</taxon>
        <taxon>Bacillati</taxon>
        <taxon>Cyanobacteriota</taxon>
        <taxon>Cyanophyceae</taxon>
        <taxon>Oscillatoriophycideae</taxon>
        <taxon>Chroococcales</taxon>
        <taxon>Microcystaceae</taxon>
        <taxon>Microcystis</taxon>
    </lineage>
</organism>
<protein>
    <submittedName>
        <fullName evidence="1">Uncharacterized protein</fullName>
    </submittedName>
</protein>
<name>A0A510PPG6_MICAE</name>
<accession>A0A510PPG6</accession>
<dbReference type="AlphaFoldDB" id="A0A510PPG6"/>
<reference evidence="1 2" key="1">
    <citation type="journal article" date="2019" name="Appl. Environ. Microbiol.">
        <title>Co-occurrence of broad and narrow host-range viruses infecting the toxic bloom-forming cyanobacterium Microcystis aeruginosa.</title>
        <authorList>
            <person name="Morimoto D."/>
            <person name="Tominaga K."/>
            <person name="Nishimura Y."/>
            <person name="Yoshida N."/>
            <person name="Kimura S."/>
            <person name="Sako Y."/>
            <person name="Yoshida T."/>
        </authorList>
    </citation>
    <scope>NUCLEOTIDE SEQUENCE [LARGE SCALE GENOMIC DNA]</scope>
    <source>
        <strain evidence="1 2">11-30S32</strain>
    </source>
</reference>
<evidence type="ECO:0000313" key="1">
    <source>
        <dbReference type="EMBL" id="GCA95735.1"/>
    </source>
</evidence>
<dbReference type="Proteomes" id="UP000321223">
    <property type="component" value="Unassembled WGS sequence"/>
</dbReference>
<proteinExistence type="predicted"/>
<sequence>MAVGVAINCQQAIRRLHPTRLFFDAIAIHIEIDIGCRPRSEFNAVAIQVENDGIDQAAKLVADGVGERVTHLVNPAAQVIDSTSNAGSQKFSQFT</sequence>
<comment type="caution">
    <text evidence="1">The sequence shown here is derived from an EMBL/GenBank/DDBJ whole genome shotgun (WGS) entry which is preliminary data.</text>
</comment>
<gene>
    <name evidence="1" type="ORF">MAE30S32_43870</name>
</gene>